<sequence length="265" mass="29759">MPIETPASQERLQAARLALGDDLCREIVEDQWNAVNDLDDRYEERDGSGRFGLASARLAAKVLAKLSEALAEELRDLSDRRMAVITAMPEEERETYFRTHEEPEALRAVAARPFPDDAVISRIAELEAENTRLTALLDGRFKDVALVEFRGGQLVLEGTIMAYIAEFMAQVLMMGDKDPEKAANYTESEVFHPVLGRLVLTLQLARRKTPHQFRREAEAERDRLIQALHDAIRRPMGVVPGSAADWYSPALADQAEARRIAMSEV</sequence>
<gene>
    <name evidence="1" type="ORF">OM960_23280</name>
</gene>
<evidence type="ECO:0000313" key="2">
    <source>
        <dbReference type="Proteomes" id="UP001207582"/>
    </source>
</evidence>
<comment type="caution">
    <text evidence="1">The sequence shown here is derived from an EMBL/GenBank/DDBJ whole genome shotgun (WGS) entry which is preliminary data.</text>
</comment>
<proteinExistence type="predicted"/>
<dbReference type="EMBL" id="JAPDOG010000043">
    <property type="protein sequence ID" value="MCW3784448.1"/>
    <property type="molecule type" value="Genomic_DNA"/>
</dbReference>
<keyword evidence="2" id="KW-1185">Reference proteome</keyword>
<protein>
    <submittedName>
        <fullName evidence="1">Uncharacterized protein</fullName>
    </submittedName>
</protein>
<evidence type="ECO:0000313" key="1">
    <source>
        <dbReference type="EMBL" id="MCW3784448.1"/>
    </source>
</evidence>
<accession>A0ABT3J9S1</accession>
<dbReference type="RefSeq" id="WP_264773682.1">
    <property type="nucleotide sequence ID" value="NZ_JAPDOG010000043.1"/>
</dbReference>
<name>A0ABT3J9S1_9RHOB</name>
<dbReference type="Proteomes" id="UP001207582">
    <property type="component" value="Unassembled WGS sequence"/>
</dbReference>
<reference evidence="1 2" key="1">
    <citation type="submission" date="2022-10" db="EMBL/GenBank/DDBJ databases">
        <title>Defluviimonas sp. CAU 1641 isolated from mud.</title>
        <authorList>
            <person name="Kim W."/>
        </authorList>
    </citation>
    <scope>NUCLEOTIDE SEQUENCE [LARGE SCALE GENOMIC DNA]</scope>
    <source>
        <strain evidence="1 2">CAU 1641</strain>
    </source>
</reference>
<organism evidence="1 2">
    <name type="scientific">Defluviimonas salinarum</name>
    <dbReference type="NCBI Taxonomy" id="2992147"/>
    <lineage>
        <taxon>Bacteria</taxon>
        <taxon>Pseudomonadati</taxon>
        <taxon>Pseudomonadota</taxon>
        <taxon>Alphaproteobacteria</taxon>
        <taxon>Rhodobacterales</taxon>
        <taxon>Paracoccaceae</taxon>
        <taxon>Albidovulum</taxon>
    </lineage>
</organism>